<reference evidence="1 2" key="1">
    <citation type="submission" date="2017-07" db="EMBL/GenBank/DDBJ databases">
        <title>Genome Sequence of Arenibacter algicola Strain SMS7 Isolated from a culture of the Diatom Skeletonema marinoi.</title>
        <authorList>
            <person name="Topel M."/>
            <person name="Pinder M.I.M."/>
            <person name="Johansson O.N."/>
            <person name="Kourtchenko O."/>
            <person name="Godhe A."/>
            <person name="Clarke A.K."/>
        </authorList>
    </citation>
    <scope>NUCLEOTIDE SEQUENCE [LARGE SCALE GENOMIC DNA]</scope>
    <source>
        <strain evidence="1 2">SMS7</strain>
    </source>
</reference>
<dbReference type="KEGG" id="aalg:AREALGSMS7_00612"/>
<protein>
    <submittedName>
        <fullName evidence="1">Uncharacterized protein</fullName>
    </submittedName>
</protein>
<proteinExistence type="predicted"/>
<gene>
    <name evidence="1" type="ORF">AREALGSMS7_00612</name>
</gene>
<accession>A0A221URT1</accession>
<evidence type="ECO:0000313" key="2">
    <source>
        <dbReference type="Proteomes" id="UP000204551"/>
    </source>
</evidence>
<sequence length="120" mass="13421">MKAKTYIAVFLTFIFLAKFVAIDANGLNLLLGGSDMSFVKPHCKNENPPKLVKKTASFSQAEELAAQVITLNGFCTSQFQLELFSWETTYSEPIAIFNENFSPRLSYLYLDNASPPPRMA</sequence>
<evidence type="ECO:0000313" key="1">
    <source>
        <dbReference type="EMBL" id="ASO04099.1"/>
    </source>
</evidence>
<name>A0A221URT1_9FLAO</name>
<dbReference type="EMBL" id="CP022515">
    <property type="protein sequence ID" value="ASO04099.1"/>
    <property type="molecule type" value="Genomic_DNA"/>
</dbReference>
<dbReference type="RefSeq" id="WP_232514041.1">
    <property type="nucleotide sequence ID" value="NZ_CP022515.1"/>
</dbReference>
<dbReference type="Proteomes" id="UP000204551">
    <property type="component" value="Chromosome"/>
</dbReference>
<organism evidence="1 2">
    <name type="scientific">Arenibacter algicola</name>
    <dbReference type="NCBI Taxonomy" id="616991"/>
    <lineage>
        <taxon>Bacteria</taxon>
        <taxon>Pseudomonadati</taxon>
        <taxon>Bacteroidota</taxon>
        <taxon>Flavobacteriia</taxon>
        <taxon>Flavobacteriales</taxon>
        <taxon>Flavobacteriaceae</taxon>
        <taxon>Arenibacter</taxon>
    </lineage>
</organism>
<dbReference type="AlphaFoldDB" id="A0A221URT1"/>